<evidence type="ECO:0000313" key="1">
    <source>
        <dbReference type="EMBL" id="VDO73304.1"/>
    </source>
</evidence>
<dbReference type="WBParaSite" id="HPBE_0000769901-mRNA-1">
    <property type="protein sequence ID" value="HPBE_0000769901-mRNA-1"/>
    <property type="gene ID" value="HPBE_0000769901"/>
</dbReference>
<reference evidence="1 2" key="1">
    <citation type="submission" date="2018-11" db="EMBL/GenBank/DDBJ databases">
        <authorList>
            <consortium name="Pathogen Informatics"/>
        </authorList>
    </citation>
    <scope>NUCLEOTIDE SEQUENCE [LARGE SCALE GENOMIC DNA]</scope>
</reference>
<accession>A0A3P7YNJ7</accession>
<dbReference type="AlphaFoldDB" id="A0A183FKL5"/>
<protein>
    <submittedName>
        <fullName evidence="1 3">Uncharacterized protein</fullName>
    </submittedName>
</protein>
<reference evidence="3" key="2">
    <citation type="submission" date="2019-09" db="UniProtKB">
        <authorList>
            <consortium name="WormBaseParasite"/>
        </authorList>
    </citation>
    <scope>IDENTIFICATION</scope>
</reference>
<keyword evidence="2" id="KW-1185">Reference proteome</keyword>
<organism evidence="2 3">
    <name type="scientific">Heligmosomoides polygyrus</name>
    <name type="common">Parasitic roundworm</name>
    <dbReference type="NCBI Taxonomy" id="6339"/>
    <lineage>
        <taxon>Eukaryota</taxon>
        <taxon>Metazoa</taxon>
        <taxon>Ecdysozoa</taxon>
        <taxon>Nematoda</taxon>
        <taxon>Chromadorea</taxon>
        <taxon>Rhabditida</taxon>
        <taxon>Rhabditina</taxon>
        <taxon>Rhabditomorpha</taxon>
        <taxon>Strongyloidea</taxon>
        <taxon>Heligmosomidae</taxon>
        <taxon>Heligmosomoides</taxon>
    </lineage>
</organism>
<name>A0A183FKL5_HELPZ</name>
<sequence>MWPPDYDRSAATTNYDCTKRIKSHGGDSTVAMGLPTPDRDRSVGTKVRVKLFGNDIKRLHVCFICFICPKIEKKYLISSYDTEEK</sequence>
<gene>
    <name evidence="1" type="ORF">HPBE_LOCUS7700</name>
</gene>
<dbReference type="Proteomes" id="UP000050761">
    <property type="component" value="Unassembled WGS sequence"/>
</dbReference>
<proteinExistence type="predicted"/>
<dbReference type="EMBL" id="UZAH01025955">
    <property type="protein sequence ID" value="VDO73304.1"/>
    <property type="molecule type" value="Genomic_DNA"/>
</dbReference>
<evidence type="ECO:0000313" key="3">
    <source>
        <dbReference type="WBParaSite" id="HPBE_0000769901-mRNA-1"/>
    </source>
</evidence>
<accession>A0A183FKL5</accession>
<evidence type="ECO:0000313" key="2">
    <source>
        <dbReference type="Proteomes" id="UP000050761"/>
    </source>
</evidence>